<keyword evidence="3" id="KW-1185">Reference proteome</keyword>
<comment type="caution">
    <text evidence="2">The sequence shown here is derived from an EMBL/GenBank/DDBJ whole genome shotgun (WGS) entry which is preliminary data.</text>
</comment>
<reference evidence="3" key="1">
    <citation type="submission" date="2023-07" db="EMBL/GenBank/DDBJ databases">
        <authorList>
            <person name="Deng Y."/>
            <person name="Zhang Y.-Q."/>
        </authorList>
    </citation>
    <scope>NUCLEOTIDE SEQUENCE [LARGE SCALE GENOMIC DNA]</scope>
    <source>
        <strain evidence="3">CPCC 205710</strain>
    </source>
</reference>
<dbReference type="EMBL" id="JAODWD010000006">
    <property type="protein sequence ID" value="MCT7661768.1"/>
    <property type="molecule type" value="Genomic_DNA"/>
</dbReference>
<evidence type="ECO:0000256" key="1">
    <source>
        <dbReference type="SAM" id="MobiDB-lite"/>
    </source>
</evidence>
<accession>A0ABT2MHK1</accession>
<dbReference type="RefSeq" id="WP_260995789.1">
    <property type="nucleotide sequence ID" value="NZ_JAODWD010000006.1"/>
</dbReference>
<proteinExistence type="predicted"/>
<dbReference type="Proteomes" id="UP001206639">
    <property type="component" value="Unassembled WGS sequence"/>
</dbReference>
<organism evidence="2 3">
    <name type="scientific">Mycobacterium deserti</name>
    <dbReference type="NCBI Taxonomy" id="2978347"/>
    <lineage>
        <taxon>Bacteria</taxon>
        <taxon>Bacillati</taxon>
        <taxon>Actinomycetota</taxon>
        <taxon>Actinomycetes</taxon>
        <taxon>Mycobacteriales</taxon>
        <taxon>Mycobacteriaceae</taxon>
        <taxon>Mycobacterium</taxon>
    </lineage>
</organism>
<name>A0ABT2MHK1_9MYCO</name>
<gene>
    <name evidence="2" type="ORF">N4S67_25555</name>
</gene>
<feature type="compositionally biased region" description="Basic and acidic residues" evidence="1">
    <location>
        <begin position="58"/>
        <end position="71"/>
    </location>
</feature>
<evidence type="ECO:0000313" key="2">
    <source>
        <dbReference type="EMBL" id="MCT7661768.1"/>
    </source>
</evidence>
<sequence>MPPQEGPALAPYNNVFGDWKVIGGLSVFASALPGFDEEWPTFQEDEAACVAKAPDSAERRNSLMNGEHPRSDFPTLPAYPGWPSKPD</sequence>
<protein>
    <submittedName>
        <fullName evidence="2">Uncharacterized protein</fullName>
    </submittedName>
</protein>
<feature type="region of interest" description="Disordered" evidence="1">
    <location>
        <begin position="58"/>
        <end position="87"/>
    </location>
</feature>
<evidence type="ECO:0000313" key="3">
    <source>
        <dbReference type="Proteomes" id="UP001206639"/>
    </source>
</evidence>